<keyword evidence="3" id="KW-1185">Reference proteome</keyword>
<evidence type="ECO:0000313" key="2">
    <source>
        <dbReference type="EMBL" id="KAK2833827.1"/>
    </source>
</evidence>
<feature type="compositionally biased region" description="Low complexity" evidence="1">
    <location>
        <begin position="32"/>
        <end position="44"/>
    </location>
</feature>
<protein>
    <submittedName>
        <fullName evidence="2">Uncharacterized protein</fullName>
    </submittedName>
</protein>
<dbReference type="Proteomes" id="UP001187415">
    <property type="component" value="Unassembled WGS sequence"/>
</dbReference>
<reference evidence="2" key="1">
    <citation type="submission" date="2023-07" db="EMBL/GenBank/DDBJ databases">
        <title>Chromosome-level Genome Assembly of Striped Snakehead (Channa striata).</title>
        <authorList>
            <person name="Liu H."/>
        </authorList>
    </citation>
    <scope>NUCLEOTIDE SEQUENCE</scope>
    <source>
        <strain evidence="2">Gz</strain>
        <tissue evidence="2">Muscle</tissue>
    </source>
</reference>
<organism evidence="2 3">
    <name type="scientific">Channa striata</name>
    <name type="common">Snakehead murrel</name>
    <name type="synonym">Ophicephalus striatus</name>
    <dbReference type="NCBI Taxonomy" id="64152"/>
    <lineage>
        <taxon>Eukaryota</taxon>
        <taxon>Metazoa</taxon>
        <taxon>Chordata</taxon>
        <taxon>Craniata</taxon>
        <taxon>Vertebrata</taxon>
        <taxon>Euteleostomi</taxon>
        <taxon>Actinopterygii</taxon>
        <taxon>Neopterygii</taxon>
        <taxon>Teleostei</taxon>
        <taxon>Neoteleostei</taxon>
        <taxon>Acanthomorphata</taxon>
        <taxon>Anabantaria</taxon>
        <taxon>Anabantiformes</taxon>
        <taxon>Channoidei</taxon>
        <taxon>Channidae</taxon>
        <taxon>Channa</taxon>
    </lineage>
</organism>
<proteinExistence type="predicted"/>
<evidence type="ECO:0000313" key="3">
    <source>
        <dbReference type="Proteomes" id="UP001187415"/>
    </source>
</evidence>
<comment type="caution">
    <text evidence="2">The sequence shown here is derived from an EMBL/GenBank/DDBJ whole genome shotgun (WGS) entry which is preliminary data.</text>
</comment>
<feature type="region of interest" description="Disordered" evidence="1">
    <location>
        <begin position="1"/>
        <end position="221"/>
    </location>
</feature>
<gene>
    <name evidence="2" type="ORF">Q5P01_017716</name>
</gene>
<dbReference type="EMBL" id="JAUPFM010000013">
    <property type="protein sequence ID" value="KAK2833827.1"/>
    <property type="molecule type" value="Genomic_DNA"/>
</dbReference>
<dbReference type="AlphaFoldDB" id="A0AA88SHR4"/>
<sequence>MSHTTAAPGIKRSPPPLPTPNATPLHAQLQIAFSSSLESASAASNNTLLPPDKLINPKKNLTSSPHCPEPGVLHGQHRLSLQERGQKGATTEPGPGGRGVENCPAPKRSDTEATSSSLKPSPEDRDRTGTGPGPDRDRTGTGPGPDRDRTGTGPGPDRDRTGTGPGPDRDRTGTGPGPDRDRQRSLHRAWGTGTRAAGSGQVTRIRGQQVRGSEESWPGLQPVVECGDDSVTLTVRKRRAVWLRLDRGEATA</sequence>
<feature type="compositionally biased region" description="Basic and acidic residues" evidence="1">
    <location>
        <begin position="121"/>
        <end position="184"/>
    </location>
</feature>
<name>A0AA88SHR4_CHASR</name>
<evidence type="ECO:0000256" key="1">
    <source>
        <dbReference type="SAM" id="MobiDB-lite"/>
    </source>
</evidence>
<accession>A0AA88SHR4</accession>